<dbReference type="Gene3D" id="2.60.40.3440">
    <property type="match status" value="2"/>
</dbReference>
<dbReference type="RefSeq" id="WP_254089642.1">
    <property type="nucleotide sequence ID" value="NZ_JAHESC010000008.1"/>
</dbReference>
<dbReference type="Pfam" id="PF17963">
    <property type="entry name" value="Big_9"/>
    <property type="match status" value="10"/>
</dbReference>
<dbReference type="Pfam" id="PF13585">
    <property type="entry name" value="CHU_C"/>
    <property type="match status" value="1"/>
</dbReference>
<dbReference type="NCBIfam" id="NF012211">
    <property type="entry name" value="tand_rpt_95"/>
    <property type="match status" value="11"/>
</dbReference>
<dbReference type="GO" id="GO:0016020">
    <property type="term" value="C:membrane"/>
    <property type="evidence" value="ECO:0007669"/>
    <property type="project" value="InterPro"/>
</dbReference>
<accession>A0AAP2GCJ9</accession>
<dbReference type="InterPro" id="IPR015919">
    <property type="entry name" value="Cadherin-like_sf"/>
</dbReference>
<dbReference type="InterPro" id="IPR026341">
    <property type="entry name" value="T9SS_type_B"/>
</dbReference>
<proteinExistence type="predicted"/>
<dbReference type="NCBIfam" id="TIGR04131">
    <property type="entry name" value="Bac_Flav_CTERM"/>
    <property type="match status" value="1"/>
</dbReference>
<organism evidence="3 4">
    <name type="scientific">Dawidia soli</name>
    <dbReference type="NCBI Taxonomy" id="2782352"/>
    <lineage>
        <taxon>Bacteria</taxon>
        <taxon>Pseudomonadati</taxon>
        <taxon>Bacteroidota</taxon>
        <taxon>Cytophagia</taxon>
        <taxon>Cytophagales</taxon>
        <taxon>Chryseotaleaceae</taxon>
        <taxon>Dawidia</taxon>
    </lineage>
</organism>
<reference evidence="3 4" key="1">
    <citation type="submission" date="2021-05" db="EMBL/GenBank/DDBJ databases">
        <title>A Polyphasic approach of four new species of the genus Ohtaekwangia: Ohtaekwangia histidinii sp. nov., Ohtaekwangia cretensis sp. nov., Ohtaekwangia indiensis sp. nov., Ohtaekwangia reichenbachii sp. nov. from diverse environment.</title>
        <authorList>
            <person name="Octaviana S."/>
        </authorList>
    </citation>
    <scope>NUCLEOTIDE SEQUENCE [LARGE SCALE GENOMIC DNA]</scope>
    <source>
        <strain evidence="3 4">PWU37</strain>
    </source>
</reference>
<dbReference type="GO" id="GO:0005509">
    <property type="term" value="F:calcium ion binding"/>
    <property type="evidence" value="ECO:0007669"/>
    <property type="project" value="InterPro"/>
</dbReference>
<dbReference type="Gene3D" id="2.60.40.10">
    <property type="entry name" value="Immunoglobulins"/>
    <property type="match status" value="1"/>
</dbReference>
<evidence type="ECO:0000313" key="4">
    <source>
        <dbReference type="Proteomes" id="UP001319180"/>
    </source>
</evidence>
<dbReference type="InterPro" id="IPR002126">
    <property type="entry name" value="Cadherin-like_dom"/>
</dbReference>
<feature type="domain" description="Cadherin" evidence="2">
    <location>
        <begin position="232"/>
        <end position="326"/>
    </location>
</feature>
<dbReference type="GO" id="GO:0007156">
    <property type="term" value="P:homophilic cell adhesion via plasma membrane adhesion molecules"/>
    <property type="evidence" value="ECO:0007669"/>
    <property type="project" value="InterPro"/>
</dbReference>
<feature type="region of interest" description="Disordered" evidence="1">
    <location>
        <begin position="147"/>
        <end position="169"/>
    </location>
</feature>
<evidence type="ECO:0000256" key="1">
    <source>
        <dbReference type="SAM" id="MobiDB-lite"/>
    </source>
</evidence>
<name>A0AAP2GCJ9_9BACT</name>
<evidence type="ECO:0000313" key="3">
    <source>
        <dbReference type="EMBL" id="MBT1686404.1"/>
    </source>
</evidence>
<dbReference type="SUPFAM" id="SSF49313">
    <property type="entry name" value="Cadherin-like"/>
    <property type="match status" value="1"/>
</dbReference>
<protein>
    <submittedName>
        <fullName evidence="3">Tandem-95 repeat protein</fullName>
    </submittedName>
</protein>
<sequence>MLTLVTTAAFGQLVAPGDNASTPVGVAVTFNIATNDIEANSNADPASIDLDPSIFSPGAQKTVSNNDGDYSVTDTGELTFTPSAGFAGTATLNYSISGFLLPGTITIEVVNSAPVANDDSGVVDENGEVTILILANDTDDAIGIDPGSVDLDPNRPGRQNDNNTDAGEWRVNGQGELTFEPNDGYSGPASLTYTVRDTEDALSNVATISITVNPVNDAPIANDDAGQTNEETNVTINVVQNDTDSEGPVDASTVDLNVSTDAIDNSATTDAGAWSVDNSGVVSFTPVADFVGPATLAYTVRDAGGATSNQATITITVNNVNDAPVAGDDVASTNEETTGTVDVTTNDSDSDGTLNKGSVDLNTATAVIESTHTTDQGNWSVNGNGIVSFTPVQGLEGQASITYRISDNGGAVSNIATITFTVNGVNDAPEARGDNGSTAEETAVTINIVQNDTDADGSINANSVDLNTGMAGIQKTNNTDQGTWSVDGSGVVTFTPVKDFTGTASITYTVEDNDGETSNVATISISVSNVNDVPVAANDAFSTDEDQEATFNILSNDRDVDGTLQAATIDLDPAATGIQNTVDVAGGTISTVSGGTIRYVPTRNFFGTVTGRYTVSDNEGGVSNAATITITVNAVNDPPLANNDLAVAEENETVTINVLENDTDIDGTINAATVDLNTSQTGIQTSITTTAGTFTVSGAGVVTFDPNENYNGIATTTYTVRDNGGATSNAATISINVNSVNSVPVATHDAVTTAEDTPVSLNVVQNDRDPDGTINAATVDLDTSTPGIQNTLTTDNGTFTIPTSGTVRFTPTQDFFGVVAIDYTVDDNVGATSNVAKITVTVTSVNDKPVAAADAATTPENTAVPITILANDKDVDGTLDLTKVDLNTASAGIQNTATVTGGTFAANSAGVVTFTPSAGFSGKATVNYRVSDNEGAESNAVAITVTVNSVNDAPVAKDDAATTKEDVTATIRVLDNDEDDDGLNTGSVDLNPSTAGIQNTFTTAGPGGTFTVNGTGVVSFKPTDNYTGTAVATYTVSDNQSVVSNVATITVTIEPQNDAPVAKDDVASTSENTAITFSVIANDTDVDGTIDPATVDLNTSQAGIQNTFTNTGGTFAASANGSVTFTPAQNFSGSATANYRVNDNLGATSATATITVTVDGINDPPGFDQIPDQFVLENSGAQTITISGVTKGAGEDTQQLTWIASSGNTSLISSPTVTYNGTGKQATLKYTVEPEATGSAVITVNVVDNGSSVAPNQNSYTQTFTVNVVEVNFTSTPVTVAVRQAPYIYDITITDVDPTLTIAAAQKPAWATLASKGKNIARLSGTPGADAPASSTVILQIKQGSKVLATQEFTLRVNLRPAVQPVAVTLEEDQPKAFEEAVFAGAFSDPDQGDVLAEVQFPVMPKHGNLLLNGTAITPATRVQASALPGVVYRPAQDFVGQDTLYWKASDGMSFSLDSARVELTVTPVNDAPVISDLETEPLEHEIAGDAPQQITRTFTITDPDNTTLASAEIGFRLQTFNLEKDRLMFTNTDKITGNYNQQAGTLLLTGEASIQEYIDAIRSIQYAYVNFEEIEDVTKNVYITVNDGNLSSETQERAIKLVYTFQDIDIPTAFTPNGDGSNDVWKIVDADSSNPAQYEQAKTRVYDKRGRLVFETNGFSSSWDGTVKGEALPPDSYFYTIDLQYGNKRYKGIVTILK</sequence>
<dbReference type="InterPro" id="IPR013783">
    <property type="entry name" value="Ig-like_fold"/>
</dbReference>
<gene>
    <name evidence="3" type="ORF">KK078_07550</name>
</gene>
<keyword evidence="4" id="KW-1185">Reference proteome</keyword>
<feature type="compositionally biased region" description="Low complexity" evidence="1">
    <location>
        <begin position="333"/>
        <end position="353"/>
    </location>
</feature>
<feature type="region of interest" description="Disordered" evidence="1">
    <location>
        <begin position="326"/>
        <end position="357"/>
    </location>
</feature>
<comment type="caution">
    <text evidence="3">The sequence shown here is derived from an EMBL/GenBank/DDBJ whole genome shotgun (WGS) entry which is preliminary data.</text>
</comment>
<evidence type="ECO:0000259" key="2">
    <source>
        <dbReference type="PROSITE" id="PS50268"/>
    </source>
</evidence>
<dbReference type="Gene3D" id="2.60.40.2810">
    <property type="match status" value="5"/>
</dbReference>
<dbReference type="Proteomes" id="UP001319180">
    <property type="component" value="Unassembled WGS sequence"/>
</dbReference>
<dbReference type="PROSITE" id="PS50268">
    <property type="entry name" value="CADHERIN_2"/>
    <property type="match status" value="1"/>
</dbReference>
<dbReference type="EMBL" id="JAHESC010000008">
    <property type="protein sequence ID" value="MBT1686404.1"/>
    <property type="molecule type" value="Genomic_DNA"/>
</dbReference>